<gene>
    <name evidence="8" type="ORF">G7Y89_g7686</name>
</gene>
<keyword evidence="9" id="KW-1185">Reference proteome</keyword>
<evidence type="ECO:0000256" key="3">
    <source>
        <dbReference type="ARBA" id="ARBA00022989"/>
    </source>
</evidence>
<feature type="transmembrane region" description="Helical" evidence="6">
    <location>
        <begin position="47"/>
        <end position="65"/>
    </location>
</feature>
<dbReference type="Proteomes" id="UP000566819">
    <property type="component" value="Unassembled WGS sequence"/>
</dbReference>
<sequence length="262" mass="28490">MVEFDPHNLQKIKLGVHLAQAALIAVSWIIEITVFRSSAKIDGRPGWYFGLCFLTIPAIIFLTMTPRYTRTRQFANPYALATVDGLFCFLWLTAFAAQASFNSSGKAGDGLGKSKAVVGFGVFIWLFWILTTLMSLYGVVYYKREGYLPGASRAPHNAQMIDPDKEAFSTAPHDDEYARVHNVDDNEVIHDAGGPGYGLGSGYGSEPSNPGNQSPRYEAPYTGGYVPPSVHDDTSYSAYAGASSVGSSSGRAQFPDARYDNV</sequence>
<keyword evidence="2 6" id="KW-0812">Transmembrane</keyword>
<comment type="caution">
    <text evidence="8">The sequence shown here is derived from an EMBL/GenBank/DDBJ whole genome shotgun (WGS) entry which is preliminary data.</text>
</comment>
<keyword evidence="3 6" id="KW-1133">Transmembrane helix</keyword>
<feature type="compositionally biased region" description="Polar residues" evidence="5">
    <location>
        <begin position="206"/>
        <end position="215"/>
    </location>
</feature>
<protein>
    <recommendedName>
        <fullName evidence="7">MARVEL domain-containing protein</fullName>
    </recommendedName>
</protein>
<feature type="domain" description="MARVEL" evidence="7">
    <location>
        <begin position="50"/>
        <end position="133"/>
    </location>
</feature>
<evidence type="ECO:0000256" key="2">
    <source>
        <dbReference type="ARBA" id="ARBA00022692"/>
    </source>
</evidence>
<dbReference type="AlphaFoldDB" id="A0A8H4RI17"/>
<dbReference type="PANTHER" id="PTHR37451:SF3">
    <property type="entry name" value="MARVEL DOMAIN-CONTAINING PROTEIN"/>
    <property type="match status" value="1"/>
</dbReference>
<dbReference type="PANTHER" id="PTHR37451">
    <property type="entry name" value="MARVEL DOMAIN"/>
    <property type="match status" value="1"/>
</dbReference>
<evidence type="ECO:0000256" key="1">
    <source>
        <dbReference type="ARBA" id="ARBA00004141"/>
    </source>
</evidence>
<feature type="transmembrane region" description="Helical" evidence="6">
    <location>
        <begin position="77"/>
        <end position="97"/>
    </location>
</feature>
<proteinExistence type="predicted"/>
<evidence type="ECO:0000259" key="7">
    <source>
        <dbReference type="Pfam" id="PF01284"/>
    </source>
</evidence>
<evidence type="ECO:0000256" key="6">
    <source>
        <dbReference type="SAM" id="Phobius"/>
    </source>
</evidence>
<evidence type="ECO:0000256" key="5">
    <source>
        <dbReference type="SAM" id="MobiDB-lite"/>
    </source>
</evidence>
<feature type="transmembrane region" description="Helical" evidence="6">
    <location>
        <begin position="12"/>
        <end position="35"/>
    </location>
</feature>
<dbReference type="GO" id="GO:0016020">
    <property type="term" value="C:membrane"/>
    <property type="evidence" value="ECO:0007669"/>
    <property type="project" value="UniProtKB-SubCell"/>
</dbReference>
<evidence type="ECO:0000313" key="8">
    <source>
        <dbReference type="EMBL" id="KAF4630455.1"/>
    </source>
</evidence>
<feature type="compositionally biased region" description="Low complexity" evidence="5">
    <location>
        <begin position="235"/>
        <end position="250"/>
    </location>
</feature>
<feature type="region of interest" description="Disordered" evidence="5">
    <location>
        <begin position="195"/>
        <end position="262"/>
    </location>
</feature>
<name>A0A8H4RI17_9HELO</name>
<dbReference type="OrthoDB" id="5284712at2759"/>
<keyword evidence="4 6" id="KW-0472">Membrane</keyword>
<reference evidence="8 9" key="1">
    <citation type="submission" date="2020-03" db="EMBL/GenBank/DDBJ databases">
        <title>Draft Genome Sequence of Cudoniella acicularis.</title>
        <authorList>
            <person name="Buettner E."/>
            <person name="Kellner H."/>
        </authorList>
    </citation>
    <scope>NUCLEOTIDE SEQUENCE [LARGE SCALE GENOMIC DNA]</scope>
    <source>
        <strain evidence="8 9">DSM 108380</strain>
    </source>
</reference>
<feature type="transmembrane region" description="Helical" evidence="6">
    <location>
        <begin position="117"/>
        <end position="142"/>
    </location>
</feature>
<comment type="subcellular location">
    <subcellularLocation>
        <location evidence="1">Membrane</location>
        <topology evidence="1">Multi-pass membrane protein</topology>
    </subcellularLocation>
</comment>
<dbReference type="Pfam" id="PF01284">
    <property type="entry name" value="MARVEL"/>
    <property type="match status" value="1"/>
</dbReference>
<organism evidence="8 9">
    <name type="scientific">Cudoniella acicularis</name>
    <dbReference type="NCBI Taxonomy" id="354080"/>
    <lineage>
        <taxon>Eukaryota</taxon>
        <taxon>Fungi</taxon>
        <taxon>Dikarya</taxon>
        <taxon>Ascomycota</taxon>
        <taxon>Pezizomycotina</taxon>
        <taxon>Leotiomycetes</taxon>
        <taxon>Helotiales</taxon>
        <taxon>Tricladiaceae</taxon>
        <taxon>Cudoniella</taxon>
    </lineage>
</organism>
<evidence type="ECO:0000256" key="4">
    <source>
        <dbReference type="ARBA" id="ARBA00023136"/>
    </source>
</evidence>
<evidence type="ECO:0000313" key="9">
    <source>
        <dbReference type="Proteomes" id="UP000566819"/>
    </source>
</evidence>
<dbReference type="EMBL" id="JAAMPI010000548">
    <property type="protein sequence ID" value="KAF4630455.1"/>
    <property type="molecule type" value="Genomic_DNA"/>
</dbReference>
<accession>A0A8H4RI17</accession>
<dbReference type="InterPro" id="IPR008253">
    <property type="entry name" value="Marvel"/>
</dbReference>